<evidence type="ECO:0000256" key="1">
    <source>
        <dbReference type="SAM" id="MobiDB-lite"/>
    </source>
</evidence>
<evidence type="ECO:0000313" key="2">
    <source>
        <dbReference type="EMBL" id="KAI7835356.1"/>
    </source>
</evidence>
<feature type="region of interest" description="Disordered" evidence="1">
    <location>
        <begin position="111"/>
        <end position="199"/>
    </location>
</feature>
<keyword evidence="3" id="KW-1185">Reference proteome</keyword>
<feature type="region of interest" description="Disordered" evidence="1">
    <location>
        <begin position="1"/>
        <end position="21"/>
    </location>
</feature>
<protein>
    <submittedName>
        <fullName evidence="2">Uncharacterized protein</fullName>
    </submittedName>
</protein>
<reference evidence="2" key="1">
    <citation type="submission" date="2020-11" db="EMBL/GenBank/DDBJ databases">
        <title>Chlorella ohadii genome sequencing and assembly.</title>
        <authorList>
            <person name="Murik O."/>
            <person name="Treves H."/>
            <person name="Kedem I."/>
            <person name="Shotland Y."/>
            <person name="Kaplan A."/>
        </authorList>
    </citation>
    <scope>NUCLEOTIDE SEQUENCE</scope>
    <source>
        <strain evidence="2">1</strain>
    </source>
</reference>
<feature type="compositionally biased region" description="Low complexity" evidence="1">
    <location>
        <begin position="127"/>
        <end position="142"/>
    </location>
</feature>
<gene>
    <name evidence="2" type="ORF">COHA_010738</name>
</gene>
<dbReference type="AlphaFoldDB" id="A0AAD5GWQ3"/>
<feature type="region of interest" description="Disordered" evidence="1">
    <location>
        <begin position="36"/>
        <end position="61"/>
    </location>
</feature>
<dbReference type="Proteomes" id="UP001205105">
    <property type="component" value="Unassembled WGS sequence"/>
</dbReference>
<sequence>MAGEPGPAKGEGSSRQEQRRSSFAEVYLRLAQLQHEREKQRWQDEIARDPDKRAQQQARERFQERLQAFQSEIGGIADGPQKELVPEFIMALYCEVKAEVELEQMQSQRRALQRLMGVPDNQPAPDQQSQALQQGQQEQQLRAQREQEMQQKMQQLWAQREQAQQELQQLLAQQAQQERQAQQQAQDASQPAGSGLGWL</sequence>
<proteinExistence type="predicted"/>
<name>A0AAD5GWQ3_9CHLO</name>
<feature type="compositionally biased region" description="Basic and acidic residues" evidence="1">
    <location>
        <begin position="12"/>
        <end position="21"/>
    </location>
</feature>
<evidence type="ECO:0000313" key="3">
    <source>
        <dbReference type="Proteomes" id="UP001205105"/>
    </source>
</evidence>
<comment type="caution">
    <text evidence="2">The sequence shown here is derived from an EMBL/GenBank/DDBJ whole genome shotgun (WGS) entry which is preliminary data.</text>
</comment>
<accession>A0AAD5GWQ3</accession>
<feature type="compositionally biased region" description="Low complexity" evidence="1">
    <location>
        <begin position="150"/>
        <end position="186"/>
    </location>
</feature>
<dbReference type="EMBL" id="JADXDR010000280">
    <property type="protein sequence ID" value="KAI7835356.1"/>
    <property type="molecule type" value="Genomic_DNA"/>
</dbReference>
<organism evidence="2 3">
    <name type="scientific">Chlorella ohadii</name>
    <dbReference type="NCBI Taxonomy" id="2649997"/>
    <lineage>
        <taxon>Eukaryota</taxon>
        <taxon>Viridiplantae</taxon>
        <taxon>Chlorophyta</taxon>
        <taxon>core chlorophytes</taxon>
        <taxon>Trebouxiophyceae</taxon>
        <taxon>Chlorellales</taxon>
        <taxon>Chlorellaceae</taxon>
        <taxon>Chlorella clade</taxon>
        <taxon>Chlorella</taxon>
    </lineage>
</organism>